<evidence type="ECO:0000313" key="14">
    <source>
        <dbReference type="Proteomes" id="UP000481327"/>
    </source>
</evidence>
<dbReference type="CDD" id="cd23081">
    <property type="entry name" value="cpPDZ_EcRseP-like"/>
    <property type="match status" value="1"/>
</dbReference>
<accession>A0A7C9GQM5</accession>
<keyword evidence="4 13" id="KW-0645">Protease</keyword>
<evidence type="ECO:0000256" key="7">
    <source>
        <dbReference type="ARBA" id="ARBA00022833"/>
    </source>
</evidence>
<dbReference type="GO" id="GO:0006508">
    <property type="term" value="P:proteolysis"/>
    <property type="evidence" value="ECO:0007669"/>
    <property type="project" value="UniProtKB-KW"/>
</dbReference>
<dbReference type="InterPro" id="IPR004387">
    <property type="entry name" value="Pept_M50_Zn"/>
</dbReference>
<sequence>MTDLLPQPGILFTLATYIVMVAILVVVHEGGHYLAGRYFGVKIDAFAFGFGRELFGYDDSRGTRWKFNLIPLGGYVKFTGDMNAASQPDPQLAALPASERAELFLFKPLWQRAIIVAAGPLINFAFAILILAGVYMALGHPSTPPVVSAVVADGPAAAAGIRPGDRITAIDGSSVDRFEDIANAAMTSAGAPMTVAFERAGVEKTVTVTPKIVETVDRFGGVVRHGRLGIARSGAQVVENVGPINALRYGVADTWGITVSIARTIRQIVMGERSLDELGGPIKTGQVTGQQASLGVLSFIVFMAFFSINLGFINLIPIPMLDGGHLLLYAVEAVRRQPIGAKVQEWAFMSGFAAIMSLMVVLTWNDLGAVGVWARVASWLS</sequence>
<keyword evidence="10 11" id="KW-0472">Membrane</keyword>
<comment type="caution">
    <text evidence="13">The sequence shown here is derived from an EMBL/GenBank/DDBJ whole genome shotgun (WGS) entry which is preliminary data.</text>
</comment>
<feature type="transmembrane region" description="Helical" evidence="11">
    <location>
        <begin position="346"/>
        <end position="364"/>
    </location>
</feature>
<dbReference type="InterPro" id="IPR001478">
    <property type="entry name" value="PDZ"/>
</dbReference>
<dbReference type="CDD" id="cd06163">
    <property type="entry name" value="S2P-M50_PDZ_RseP-like"/>
    <property type="match status" value="1"/>
</dbReference>
<dbReference type="InterPro" id="IPR036034">
    <property type="entry name" value="PDZ_sf"/>
</dbReference>
<keyword evidence="8 11" id="KW-1133">Transmembrane helix</keyword>
<dbReference type="GO" id="GO:0046872">
    <property type="term" value="F:metal ion binding"/>
    <property type="evidence" value="ECO:0007669"/>
    <property type="project" value="UniProtKB-KW"/>
</dbReference>
<keyword evidence="9 11" id="KW-0482">Metalloprotease</keyword>
<proteinExistence type="inferred from homology"/>
<comment type="similarity">
    <text evidence="3 11">Belongs to the peptidase M50B family.</text>
</comment>
<evidence type="ECO:0000256" key="6">
    <source>
        <dbReference type="ARBA" id="ARBA00022801"/>
    </source>
</evidence>
<reference evidence="13 14" key="1">
    <citation type="submission" date="2019-09" db="EMBL/GenBank/DDBJ databases">
        <title>Polymorphobacter sp. isolated from a lake in China.</title>
        <authorList>
            <person name="Liu Z."/>
        </authorList>
    </citation>
    <scope>NUCLEOTIDE SEQUENCE [LARGE SCALE GENOMIC DNA]</scope>
    <source>
        <strain evidence="13 14">D40P</strain>
    </source>
</reference>
<evidence type="ECO:0000256" key="9">
    <source>
        <dbReference type="ARBA" id="ARBA00023049"/>
    </source>
</evidence>
<dbReference type="Proteomes" id="UP000481327">
    <property type="component" value="Unassembled WGS sequence"/>
</dbReference>
<dbReference type="GO" id="GO:0016020">
    <property type="term" value="C:membrane"/>
    <property type="evidence" value="ECO:0007669"/>
    <property type="project" value="UniProtKB-SubCell"/>
</dbReference>
<evidence type="ECO:0000256" key="2">
    <source>
        <dbReference type="ARBA" id="ARBA00004141"/>
    </source>
</evidence>
<dbReference type="OrthoDB" id="9782003at2"/>
<gene>
    <name evidence="13" type="primary">rseP</name>
    <name evidence="13" type="ORF">F3168_04665</name>
</gene>
<dbReference type="Gene3D" id="2.30.42.10">
    <property type="match status" value="1"/>
</dbReference>
<feature type="transmembrane region" description="Helical" evidence="11">
    <location>
        <begin position="6"/>
        <end position="27"/>
    </location>
</feature>
<evidence type="ECO:0000256" key="11">
    <source>
        <dbReference type="RuleBase" id="RU362031"/>
    </source>
</evidence>
<dbReference type="RefSeq" id="WP_152576937.1">
    <property type="nucleotide sequence ID" value="NZ_JAATJI010000001.1"/>
</dbReference>
<dbReference type="PROSITE" id="PS50106">
    <property type="entry name" value="PDZ"/>
    <property type="match status" value="1"/>
</dbReference>
<keyword evidence="11" id="KW-0479">Metal-binding</keyword>
<feature type="transmembrane region" description="Helical" evidence="11">
    <location>
        <begin position="113"/>
        <end position="138"/>
    </location>
</feature>
<feature type="domain" description="PDZ" evidence="12">
    <location>
        <begin position="133"/>
        <end position="201"/>
    </location>
</feature>
<evidence type="ECO:0000256" key="3">
    <source>
        <dbReference type="ARBA" id="ARBA00007931"/>
    </source>
</evidence>
<keyword evidence="14" id="KW-1185">Reference proteome</keyword>
<comment type="subcellular location">
    <subcellularLocation>
        <location evidence="2">Membrane</location>
        <topology evidence="2">Multi-pass membrane protein</topology>
    </subcellularLocation>
</comment>
<dbReference type="EMBL" id="WIOL01000001">
    <property type="protein sequence ID" value="MQT16551.1"/>
    <property type="molecule type" value="Genomic_DNA"/>
</dbReference>
<keyword evidence="5 11" id="KW-0812">Transmembrane</keyword>
<evidence type="ECO:0000313" key="13">
    <source>
        <dbReference type="EMBL" id="MQT16551.1"/>
    </source>
</evidence>
<dbReference type="EC" id="3.4.24.-" evidence="11"/>
<keyword evidence="6 11" id="KW-0378">Hydrolase</keyword>
<dbReference type="InterPro" id="IPR041489">
    <property type="entry name" value="PDZ_6"/>
</dbReference>
<dbReference type="SUPFAM" id="SSF50156">
    <property type="entry name" value="PDZ domain-like"/>
    <property type="match status" value="1"/>
</dbReference>
<name>A0A7C9GQM5_9SPHN</name>
<keyword evidence="7 11" id="KW-0862">Zinc</keyword>
<dbReference type="SMART" id="SM00228">
    <property type="entry name" value="PDZ"/>
    <property type="match status" value="1"/>
</dbReference>
<evidence type="ECO:0000259" key="12">
    <source>
        <dbReference type="PROSITE" id="PS50106"/>
    </source>
</evidence>
<dbReference type="Pfam" id="PF02163">
    <property type="entry name" value="Peptidase_M50"/>
    <property type="match status" value="1"/>
</dbReference>
<evidence type="ECO:0000256" key="4">
    <source>
        <dbReference type="ARBA" id="ARBA00022670"/>
    </source>
</evidence>
<protein>
    <recommendedName>
        <fullName evidence="11">Zinc metalloprotease</fullName>
        <ecNumber evidence="11">3.4.24.-</ecNumber>
    </recommendedName>
</protein>
<dbReference type="PANTHER" id="PTHR42837">
    <property type="entry name" value="REGULATOR OF SIGMA-E PROTEASE RSEP"/>
    <property type="match status" value="1"/>
</dbReference>
<dbReference type="GO" id="GO:0004222">
    <property type="term" value="F:metalloendopeptidase activity"/>
    <property type="evidence" value="ECO:0007669"/>
    <property type="project" value="InterPro"/>
</dbReference>
<comment type="cofactor">
    <cofactor evidence="1 11">
        <name>Zn(2+)</name>
        <dbReference type="ChEBI" id="CHEBI:29105"/>
    </cofactor>
</comment>
<evidence type="ECO:0000256" key="8">
    <source>
        <dbReference type="ARBA" id="ARBA00022989"/>
    </source>
</evidence>
<dbReference type="InterPro" id="IPR008915">
    <property type="entry name" value="Peptidase_M50"/>
</dbReference>
<dbReference type="NCBIfam" id="TIGR00054">
    <property type="entry name" value="RIP metalloprotease RseP"/>
    <property type="match status" value="1"/>
</dbReference>
<evidence type="ECO:0000256" key="5">
    <source>
        <dbReference type="ARBA" id="ARBA00022692"/>
    </source>
</evidence>
<feature type="transmembrane region" description="Helical" evidence="11">
    <location>
        <begin position="294"/>
        <end position="316"/>
    </location>
</feature>
<dbReference type="Pfam" id="PF17820">
    <property type="entry name" value="PDZ_6"/>
    <property type="match status" value="1"/>
</dbReference>
<dbReference type="PANTHER" id="PTHR42837:SF2">
    <property type="entry name" value="MEMBRANE METALLOPROTEASE ARASP2, CHLOROPLASTIC-RELATED"/>
    <property type="match status" value="1"/>
</dbReference>
<evidence type="ECO:0000256" key="10">
    <source>
        <dbReference type="ARBA" id="ARBA00023136"/>
    </source>
</evidence>
<organism evidence="13 14">
    <name type="scientific">Sandarakinorhabdus fusca</name>
    <dbReference type="NCBI Taxonomy" id="1439888"/>
    <lineage>
        <taxon>Bacteria</taxon>
        <taxon>Pseudomonadati</taxon>
        <taxon>Pseudomonadota</taxon>
        <taxon>Alphaproteobacteria</taxon>
        <taxon>Sphingomonadales</taxon>
        <taxon>Sphingosinicellaceae</taxon>
        <taxon>Sandarakinorhabdus</taxon>
    </lineage>
</organism>
<evidence type="ECO:0000256" key="1">
    <source>
        <dbReference type="ARBA" id="ARBA00001947"/>
    </source>
</evidence>
<dbReference type="AlphaFoldDB" id="A0A7C9GQM5"/>